<dbReference type="PANTHER" id="PTHR24094">
    <property type="entry name" value="SECRETED PROTEIN"/>
    <property type="match status" value="1"/>
</dbReference>
<keyword evidence="1" id="KW-0732">Signal</keyword>
<dbReference type="EMBL" id="JBHLWV010000006">
    <property type="protein sequence ID" value="MFC0313571.1"/>
    <property type="molecule type" value="Genomic_DNA"/>
</dbReference>
<dbReference type="Proteomes" id="UP001589783">
    <property type="component" value="Unassembled WGS sequence"/>
</dbReference>
<gene>
    <name evidence="3" type="ORF">ACFFJD_01725</name>
</gene>
<dbReference type="Pfam" id="PF07510">
    <property type="entry name" value="GmrSD_C"/>
    <property type="match status" value="1"/>
</dbReference>
<dbReference type="PROSITE" id="PS51257">
    <property type="entry name" value="PROKAR_LIPOPROTEIN"/>
    <property type="match status" value="1"/>
</dbReference>
<sequence length="234" mass="25464">MRSPRRTALALVLATATVLTGTSCAALDIDLSPVTPKPAAQHDPLTPVDARDALADLETLAVKGRAPKTGYSRSQFGRAWTDDVDVEGGGNSCSTRDDLLAIQLSNVQLRPGTCVVVAGTLDDPYSGDTIEYRRGRGSLVDLDHVVALGDAWQKGAQQLTLRERTNLANDPINLLAVSASENRRKKDSDTASWIPPNKTFRCQYVSMQIAVKKRYRLWVTKAEKAAMTNILNRC</sequence>
<feature type="signal peptide" evidence="1">
    <location>
        <begin position="1"/>
        <end position="25"/>
    </location>
</feature>
<organism evidence="3 4">
    <name type="scientific">Gordonia phosphorivorans</name>
    <dbReference type="NCBI Taxonomy" id="1056982"/>
    <lineage>
        <taxon>Bacteria</taxon>
        <taxon>Bacillati</taxon>
        <taxon>Actinomycetota</taxon>
        <taxon>Actinomycetes</taxon>
        <taxon>Mycobacteriales</taxon>
        <taxon>Gordoniaceae</taxon>
        <taxon>Gordonia</taxon>
    </lineage>
</organism>
<keyword evidence="3" id="KW-0378">Hydrolase</keyword>
<evidence type="ECO:0000313" key="3">
    <source>
        <dbReference type="EMBL" id="MFC0313571.1"/>
    </source>
</evidence>
<evidence type="ECO:0000259" key="2">
    <source>
        <dbReference type="Pfam" id="PF07510"/>
    </source>
</evidence>
<feature type="domain" description="GmrSD restriction endonucleases C-terminal" evidence="2">
    <location>
        <begin position="96"/>
        <end position="229"/>
    </location>
</feature>
<keyword evidence="3" id="KW-0540">Nuclease</keyword>
<evidence type="ECO:0000313" key="4">
    <source>
        <dbReference type="Proteomes" id="UP001589783"/>
    </source>
</evidence>
<keyword evidence="3" id="KW-0255">Endonuclease</keyword>
<dbReference type="RefSeq" id="WP_382359998.1">
    <property type="nucleotide sequence ID" value="NZ_JBHLWV010000006.1"/>
</dbReference>
<comment type="caution">
    <text evidence="3">The sequence shown here is derived from an EMBL/GenBank/DDBJ whole genome shotgun (WGS) entry which is preliminary data.</text>
</comment>
<accession>A0ABV6H499</accession>
<feature type="chain" id="PRO_5045965805" evidence="1">
    <location>
        <begin position="26"/>
        <end position="234"/>
    </location>
</feature>
<evidence type="ECO:0000256" key="1">
    <source>
        <dbReference type="SAM" id="SignalP"/>
    </source>
</evidence>
<reference evidence="3 4" key="1">
    <citation type="submission" date="2024-09" db="EMBL/GenBank/DDBJ databases">
        <authorList>
            <person name="Sun Q."/>
            <person name="Mori K."/>
        </authorList>
    </citation>
    <scope>NUCLEOTIDE SEQUENCE [LARGE SCALE GENOMIC DNA]</scope>
    <source>
        <strain evidence="3 4">CCM 7957</strain>
    </source>
</reference>
<name>A0ABV6H499_9ACTN</name>
<keyword evidence="4" id="KW-1185">Reference proteome</keyword>
<protein>
    <submittedName>
        <fullName evidence="3">HNH endonuclease family protein</fullName>
    </submittedName>
</protein>
<dbReference type="PANTHER" id="PTHR24094:SF15">
    <property type="entry name" value="AMP-DEPENDENT SYNTHETASE_LIGASE DOMAIN-CONTAINING PROTEIN-RELATED"/>
    <property type="match status" value="1"/>
</dbReference>
<dbReference type="GO" id="GO:0004519">
    <property type="term" value="F:endonuclease activity"/>
    <property type="evidence" value="ECO:0007669"/>
    <property type="project" value="UniProtKB-KW"/>
</dbReference>
<dbReference type="InterPro" id="IPR011089">
    <property type="entry name" value="GmrSD_C"/>
</dbReference>
<proteinExistence type="predicted"/>